<dbReference type="EMBL" id="CAIT01000004">
    <property type="protein sequence ID" value="CCH51821.1"/>
    <property type="molecule type" value="Genomic_DNA"/>
</dbReference>
<dbReference type="InterPro" id="IPR013783">
    <property type="entry name" value="Ig-like_fold"/>
</dbReference>
<protein>
    <submittedName>
        <fullName evidence="2">Adhesin AidA-related</fullName>
        <ecNumber evidence="2">3.2.1.-</ecNumber>
    </submittedName>
</protein>
<proteinExistence type="predicted"/>
<dbReference type="InterPro" id="IPR022409">
    <property type="entry name" value="PKD/Chitinase_dom"/>
</dbReference>
<sequence length="3479" mass="357056">MPDLSKLNVSFPRRILSRIGLLLLLISGMTFSTVTPALAQLVEICNNNIDDDGDNLIDCQDPDCPECAQTIECGTSNTCYMPPIYGNPTTANVNYFGSQDLVLSTNAPFTTVRIRTPDGSYDQTVVVTSTGSTIVSLPTSLTGGQTVVMSNTVNTVQRNKGLIITSDEPIQATYRQTASLNQDIVPLKCRAALGYAFYTGSQTRLTTTNNNLDERHFVGVMATQNNTVVTFRLPPSAAGAPTSVTSLQGITTFPHTVTLNAGDTYLVSTRIIGTANSENRSVAGVLVTSNQPIVVNSGSQHNGQPYSGNKDAGIDQLVPARTTGQNYVAVHGQNTTANSDYIFVVGIERATTVTISGPTSAGGTVTAPLATTVINNGEVFTYNLPNYPNRAFTITTSRRAYTYQVSSYAANEFGMGILPTINPCNGSRRIDFYRTSSSSNDQAIVTIPQAGLSSLRFRGQPYTTYGTVVDNVTVGGVPQAIVSFPNGSIAAAGTVNTVTSNERFQVGVISNTGGTSTGNFGFYSNYDARVDVLNPDNNLPDDFYTAAEVTPGQAVTRCLRLASCGTRNRITSIVGGSLTQSVSFSQDSCITYTMRANAPSCSRDTIRVAVENELGRQGTVCLEFVNRNNDLTVTILPANPVVCLPGGTTSLTAVATSSSGNYTYQWITPDKQILTTRVISTTAVGRYNLTVTNAQGCRDTTSIVVQAETPTLSFASGPTTACTGSTATYTLAGSSGTYSWSVTNGTITAGGTPTSNSVTVRWTGTTPGTVRATVTTPSGCTATVAQSVTVFATPTLTVTTQNPRCNGSSDGLVNLTVTGGTSPYTYRWSNGATVEDLAAVPAGTYSVTVTDRNTCLATPTPLSVTLTQPTALTLTTAVTNLSCSGATTGTINLTATGGTPGYTYRWSNGATTPNLAGVTAGTYSVTVTDANSCTATTSATIAQPPALRVTLDERDALCNGTSTGSVSLTVTGGTTPYSYRWNTGATTQNLPAVSAGTYSVTVADANSCTVTGSIVVSQPPALTLTAQATPVRCFGSATGAVSLAVAGGTPGYTYRWSNGATTQNLNAIVAGAYSVTVTDANSCTATTSVTVTQPIALSLSTTQQNPTCFGNANGSINLTVTGGTQPYQYRWSDGVLTEDRSALVAGVYSVTATDNNNCTAVTSVTLTQPAALTVAASVINVACAGGTTGTISLTVSGGTGPYTYRWADGPTTANRTNLAAGTYQVTVTDAQGCLSSRSFIVDEPQPLQLSRTFTNVRCFGGTDGSIDLSVVGGTQPYAYRWNTGATTQDLTGLVAGTYSVTVTDANSCSAAITTTITQPTALSLNTQVTGVACNGGANGAINLSVTGGTLPYQFRWTTGATTEDVSGLTAGVYSVTVTDANLCTATTSVTVTQPTALNLLTDATNPSCFGSADGAISLTVLGGTVPDTYQWSNGAITEGLIGLTAGVYSVTVTDVNNCTIATSVSLTQPAALSLTTSSTNVACNGARTGAINLTVSGGTTPYRYAWSNTSGIPGATTEDLASLPAGTYSVTVTDANGCTATTSVTITEPPALAIQLTEQDAACNGATNGAVNLTVTGGTPAYTYRWSNGTTTEDLTGLVAGTYSVTVTDANSCTISGSVVVAQPTALSLTTQATPVRCFGGSDGSVQLAVAGGTLPYAFRWSTGATTEDITGVSAGVYSVTVTDANQCTGVMSATVGQPTALNIAAVTRDVGCFDQPTGSISVTVTGGVAPYEYSWNDNVSTRNRQALVAGVYSVTVTDNNQCTAFRSFTLTQPDSLNLSEVIKPVSCKGGSDGAIDLTVTGGTAPYQYAWTNTAGQPVAATQDLANIPAGNYTVTVTDAAGCVSRSTSAVTEPDSLIVEGMPSNLQCSGQSGSITPAVRGGTQPYSYQWSNGATTPSVFGLPAGSYTLVVTDANGCQASLQTVITQPPPFAISAQVTPETCNESSDGAINLIIEGATPPYQFRWSNGATTEDLTGLTAGTYSVTVTDANGCTETLMATITEPPALVLSATEVNASCFQGRTGSIDLTVTGGTAPYKYRWSDSLTTQDRTNLEAGTYVVTVTDNNGCVQSLTVVITQPPALVINTSEQDVSCNGGSNGFVRLTVTGGTGAYAYRWNNGATTSEINGLTAGIYSVTVTDANSCTATERVVVNQPTALSLSAADQDVRCFGGNDGSIRLAVSGGTQPYTYRWNTGATSENLSGLTAGVYSATVTDANGCSISLTDELTQPAALSIAAQQTNVRCFGGDDGTISLTVTGGTLPYEYEWADGAATRTRQGLSAGVYSLTVMDGNNCVTSLSITISEPPALTLQAQVQAVACAGGATGTISLTVSGGTAPYSYSWNTGATTQNLTGLTAGTYQVTITDANGCRLTRNFTVDEPTQLQLSNSFTNVRCFGGSDGTIDLTVAGGTQPYSYSWNTGATTEDLTGLAAGVYTVTATDANLCTATMSVTISQPQPLSLTAQATPVDCFGQANGTIQLAVTGGTQPYAYQWNTGATTEDLTGLIAGIYSVTVTDSNGCTAATSVTVTQPTELSLTYQSQDPDCFGASDGGIQLTVAGGTQPYTYQWNTGATTEDLANLVAGVYSVTVTDTNGCTAATSVTLTQPTALSLSASATNVVCNGAATGQINLTVNGGTTPYLYSWSNGATTEDLSGLLAGVYSVTVTDANLCTAITSVTITQPPALTLALAEQDVLCNGGATGSINLTVTGGTPAYTYRWSNGTTTEDLSGLVAGVYSVTVNDANSCTATGTLVINQPTALTVVETSQNVRCFGGNEGAIQLAVSGGTQPYTYQWSNGATSQNLTGLIAGVYSVTVADANGCTQAVSETITQPTALSLSAQTTNVRCFGGQDGTINVTVTGGTAPYQFEWADGTATEDRQGLVAGTYSLTVTDANNCVTSLSITISQPPALALQAQIQPVACAGGATGAISLTVSGGTGPYSYSWNTGATTQNLTGLTAGAYQVTITDANGCLLTRGFTVTEPTPLLVSGNETDVSCFGGSNGSVTLTVGGGTQPYTYQWNTGATTANLSGLTAGVYSVTVIDANQCTGGLSFTISQPSALSLSAQTTPALCNGTNTGTINLMPSGGTAPYTYQWSTGATTEDLDSLAAGQYVVTVTDRNNCVQSLTVTIGQPDALVLTFTTRNIRCEGDLAGLINLTVTGGTAPYLYAWTNATGQPVATTEDLNNIGAGTYQVVVTDANGCRDSTRVTITEPFRLEFEGFVTNVTCFSGNTGSIDISTRGGTPPYRFLWNDGVTTEDRTQLVAGTYSLTVTDANDCQFSQAFGVTQPAGFPVVTANSNAPICSGDTLRLTATASVSATYRWTGPANFTANVANPTLANATTANAGLYIVTITDSAGCSGADSVSVTINQRPAFNASAVSPTCVGATPQTDGRIVLGGFNPAYRYDVSVGPTYTGPATSPAGLPTIPATGVVAQNLANPASPQPYTIRVFNDNGCFRDVTVVLVPSTCECPEICVPVSLQKVSR</sequence>
<keyword evidence="3" id="KW-1185">Reference proteome</keyword>
<feature type="domain" description="PKD/Chitinase" evidence="1">
    <location>
        <begin position="633"/>
        <end position="710"/>
    </location>
</feature>
<dbReference type="OrthoDB" id="7794186at2"/>
<feature type="domain" description="PKD/Chitinase" evidence="1">
    <location>
        <begin position="875"/>
        <end position="944"/>
    </location>
</feature>
<feature type="domain" description="PKD/Chitinase" evidence="1">
    <location>
        <begin position="2909"/>
        <end position="2980"/>
    </location>
</feature>
<gene>
    <name evidence="2" type="ORF">BN8_00772</name>
</gene>
<comment type="caution">
    <text evidence="2">The sequence shown here is derived from an EMBL/GenBank/DDBJ whole genome shotgun (WGS) entry which is preliminary data.</text>
</comment>
<feature type="domain" description="PKD/Chitinase" evidence="1">
    <location>
        <begin position="2084"/>
        <end position="2153"/>
    </location>
</feature>
<feature type="domain" description="PKD/Chitinase" evidence="1">
    <location>
        <begin position="2309"/>
        <end position="2378"/>
    </location>
</feature>
<feature type="domain" description="PKD/Chitinase" evidence="1">
    <location>
        <begin position="1848"/>
        <end position="1930"/>
    </location>
</feature>
<evidence type="ECO:0000259" key="1">
    <source>
        <dbReference type="SMART" id="SM00089"/>
    </source>
</evidence>
<dbReference type="InterPro" id="IPR025667">
    <property type="entry name" value="SprB_repeat"/>
</dbReference>
<keyword evidence="2" id="KW-0326">Glycosidase</keyword>
<organism evidence="2 3">
    <name type="scientific">Fibrisoma limi BUZ 3</name>
    <dbReference type="NCBI Taxonomy" id="1185876"/>
    <lineage>
        <taxon>Bacteria</taxon>
        <taxon>Pseudomonadati</taxon>
        <taxon>Bacteroidota</taxon>
        <taxon>Cytophagia</taxon>
        <taxon>Cytophagales</taxon>
        <taxon>Spirosomataceae</taxon>
        <taxon>Fibrisoma</taxon>
    </lineage>
</organism>
<dbReference type="eggNOG" id="COG3291">
    <property type="taxonomic scope" value="Bacteria"/>
</dbReference>
<accession>I2GD47</accession>
<keyword evidence="2" id="KW-0378">Hydrolase</keyword>
<dbReference type="Gene3D" id="2.60.40.740">
    <property type="match status" value="30"/>
</dbReference>
<dbReference type="GO" id="GO:0016798">
    <property type="term" value="F:hydrolase activity, acting on glycosyl bonds"/>
    <property type="evidence" value="ECO:0007669"/>
    <property type="project" value="UniProtKB-KW"/>
</dbReference>
<name>I2GD47_9BACT</name>
<dbReference type="eggNOG" id="COG3209">
    <property type="taxonomic scope" value="Bacteria"/>
</dbReference>
<reference evidence="2 3" key="1">
    <citation type="journal article" date="2012" name="J. Bacteriol.">
        <title>Genome Sequence of the Filamentous Bacterium Fibrisoma limi BUZ 3T.</title>
        <authorList>
            <person name="Filippini M."/>
            <person name="Qi W."/>
            <person name="Jaenicke S."/>
            <person name="Goesmann A."/>
            <person name="Smits T.H."/>
            <person name="Bagheri H.C."/>
        </authorList>
    </citation>
    <scope>NUCLEOTIDE SEQUENCE [LARGE SCALE GENOMIC DNA]</scope>
    <source>
        <strain evidence="3">BUZ 3T</strain>
    </source>
</reference>
<dbReference type="Pfam" id="PF13573">
    <property type="entry name" value="SprB"/>
    <property type="match status" value="33"/>
</dbReference>
<feature type="domain" description="PKD/Chitinase" evidence="1">
    <location>
        <begin position="1176"/>
        <end position="1243"/>
    </location>
</feature>
<dbReference type="RefSeq" id="WP_009280407.1">
    <property type="nucleotide sequence ID" value="NZ_CAIT01000004.1"/>
</dbReference>
<dbReference type="Proteomes" id="UP000009309">
    <property type="component" value="Unassembled WGS sequence"/>
</dbReference>
<evidence type="ECO:0000313" key="2">
    <source>
        <dbReference type="EMBL" id="CCH51821.1"/>
    </source>
</evidence>
<evidence type="ECO:0000313" key="3">
    <source>
        <dbReference type="Proteomes" id="UP000009309"/>
    </source>
</evidence>
<dbReference type="SMART" id="SM00089">
    <property type="entry name" value="PKD"/>
    <property type="match status" value="8"/>
</dbReference>
<dbReference type="EC" id="3.2.1.-" evidence="2"/>
<dbReference type="STRING" id="1185876.BN8_00772"/>
<feature type="domain" description="PKD/Chitinase" evidence="1">
    <location>
        <begin position="2459"/>
        <end position="2528"/>
    </location>
</feature>
<dbReference type="Gene3D" id="2.60.40.10">
    <property type="entry name" value="Immunoglobulins"/>
    <property type="match status" value="2"/>
</dbReference>